<keyword evidence="7 13" id="KW-0853">WD repeat</keyword>
<dbReference type="InterPro" id="IPR015943">
    <property type="entry name" value="WD40/YVTN_repeat-like_dom_sf"/>
</dbReference>
<feature type="repeat" description="WD" evidence="13">
    <location>
        <begin position="566"/>
        <end position="601"/>
    </location>
</feature>
<evidence type="ECO:0000256" key="12">
    <source>
        <dbReference type="ARBA" id="ARBA00023242"/>
    </source>
</evidence>
<evidence type="ECO:0000256" key="5">
    <source>
        <dbReference type="ARBA" id="ARBA00020267"/>
    </source>
</evidence>
<dbReference type="SUPFAM" id="SSF50978">
    <property type="entry name" value="WD40 repeat-like"/>
    <property type="match status" value="2"/>
</dbReference>
<evidence type="ECO:0000313" key="15">
    <source>
        <dbReference type="EMBL" id="OJJ04616.1"/>
    </source>
</evidence>
<dbReference type="EMBL" id="KV878132">
    <property type="protein sequence ID" value="OJJ04616.1"/>
    <property type="molecule type" value="Genomic_DNA"/>
</dbReference>
<feature type="repeat" description="WD" evidence="13">
    <location>
        <begin position="720"/>
        <end position="767"/>
    </location>
</feature>
<dbReference type="SMART" id="SM00855">
    <property type="entry name" value="PGAM"/>
    <property type="match status" value="1"/>
</dbReference>
<dbReference type="Pfam" id="PF01591">
    <property type="entry name" value="6PF2K"/>
    <property type="match status" value="1"/>
</dbReference>
<dbReference type="InterPro" id="IPR036322">
    <property type="entry name" value="WD40_repeat_dom_sf"/>
</dbReference>
<dbReference type="FunFam" id="2.130.10.10:FF:000835">
    <property type="entry name" value="RNA polymerase II Elongator subunit"/>
    <property type="match status" value="1"/>
</dbReference>
<keyword evidence="9" id="KW-0677">Repeat</keyword>
<protein>
    <recommendedName>
        <fullName evidence="5">Elongator complex protein 2</fullName>
    </recommendedName>
</protein>
<dbReference type="PROSITE" id="PS50294">
    <property type="entry name" value="WD_REPEATS_REGION"/>
    <property type="match status" value="3"/>
</dbReference>
<dbReference type="VEuPathDB" id="FungiDB:ASPVEDRAFT_54750"/>
<dbReference type="Proteomes" id="UP000184073">
    <property type="component" value="Unassembled WGS sequence"/>
</dbReference>
<dbReference type="CDD" id="cd07067">
    <property type="entry name" value="HP_PGM_like"/>
    <property type="match status" value="1"/>
</dbReference>
<keyword evidence="6" id="KW-0963">Cytoplasm</keyword>
<dbReference type="FunFam" id="2.130.10.10:FF:000400">
    <property type="entry name" value="Elongator acetyltransferase complex subunit 2"/>
    <property type="match status" value="1"/>
</dbReference>
<reference evidence="16" key="1">
    <citation type="journal article" date="2017" name="Genome Biol.">
        <title>Comparative genomics reveals high biological diversity and specific adaptations in the industrially and medically important fungal genus Aspergillus.</title>
        <authorList>
            <person name="de Vries R.P."/>
            <person name="Riley R."/>
            <person name="Wiebenga A."/>
            <person name="Aguilar-Osorio G."/>
            <person name="Amillis S."/>
            <person name="Uchima C.A."/>
            <person name="Anderluh G."/>
            <person name="Asadollahi M."/>
            <person name="Askin M."/>
            <person name="Barry K."/>
            <person name="Battaglia E."/>
            <person name="Bayram O."/>
            <person name="Benocci T."/>
            <person name="Braus-Stromeyer S.A."/>
            <person name="Caldana C."/>
            <person name="Canovas D."/>
            <person name="Cerqueira G.C."/>
            <person name="Chen F."/>
            <person name="Chen W."/>
            <person name="Choi C."/>
            <person name="Clum A."/>
            <person name="Dos Santos R.A."/>
            <person name="Damasio A.R."/>
            <person name="Diallinas G."/>
            <person name="Emri T."/>
            <person name="Fekete E."/>
            <person name="Flipphi M."/>
            <person name="Freyberg S."/>
            <person name="Gallo A."/>
            <person name="Gournas C."/>
            <person name="Habgood R."/>
            <person name="Hainaut M."/>
            <person name="Harispe M.L."/>
            <person name="Henrissat B."/>
            <person name="Hilden K.S."/>
            <person name="Hope R."/>
            <person name="Hossain A."/>
            <person name="Karabika E."/>
            <person name="Karaffa L."/>
            <person name="Karanyi Z."/>
            <person name="Krasevec N."/>
            <person name="Kuo A."/>
            <person name="Kusch H."/>
            <person name="LaButti K."/>
            <person name="Lagendijk E.L."/>
            <person name="Lapidus A."/>
            <person name="Levasseur A."/>
            <person name="Lindquist E."/>
            <person name="Lipzen A."/>
            <person name="Logrieco A.F."/>
            <person name="MacCabe A."/>
            <person name="Maekelae M.R."/>
            <person name="Malavazi I."/>
            <person name="Melin P."/>
            <person name="Meyer V."/>
            <person name="Mielnichuk N."/>
            <person name="Miskei M."/>
            <person name="Molnar A.P."/>
            <person name="Mule G."/>
            <person name="Ngan C.Y."/>
            <person name="Orejas M."/>
            <person name="Orosz E."/>
            <person name="Ouedraogo J.P."/>
            <person name="Overkamp K.M."/>
            <person name="Park H.-S."/>
            <person name="Perrone G."/>
            <person name="Piumi F."/>
            <person name="Punt P.J."/>
            <person name="Ram A.F."/>
            <person name="Ramon A."/>
            <person name="Rauscher S."/>
            <person name="Record E."/>
            <person name="Riano-Pachon D.M."/>
            <person name="Robert V."/>
            <person name="Roehrig J."/>
            <person name="Ruller R."/>
            <person name="Salamov A."/>
            <person name="Salih N.S."/>
            <person name="Samson R.A."/>
            <person name="Sandor E."/>
            <person name="Sanguinetti M."/>
            <person name="Schuetze T."/>
            <person name="Sepcic K."/>
            <person name="Shelest E."/>
            <person name="Sherlock G."/>
            <person name="Sophianopoulou V."/>
            <person name="Squina F.M."/>
            <person name="Sun H."/>
            <person name="Susca A."/>
            <person name="Todd R.B."/>
            <person name="Tsang A."/>
            <person name="Unkles S.E."/>
            <person name="van de Wiele N."/>
            <person name="van Rossen-Uffink D."/>
            <person name="Oliveira J.V."/>
            <person name="Vesth T.C."/>
            <person name="Visser J."/>
            <person name="Yu J.-H."/>
            <person name="Zhou M."/>
            <person name="Andersen M.R."/>
            <person name="Archer D.B."/>
            <person name="Baker S.E."/>
            <person name="Benoit I."/>
            <person name="Brakhage A.A."/>
            <person name="Braus G.H."/>
            <person name="Fischer R."/>
            <person name="Frisvad J.C."/>
            <person name="Goldman G.H."/>
            <person name="Houbraken J."/>
            <person name="Oakley B."/>
            <person name="Pocsi I."/>
            <person name="Scazzocchio C."/>
            <person name="Seiboth B."/>
            <person name="vanKuyk P.A."/>
            <person name="Wortman J."/>
            <person name="Dyer P.S."/>
            <person name="Grigoriev I.V."/>
        </authorList>
    </citation>
    <scope>NUCLEOTIDE SEQUENCE [LARGE SCALE GENOMIC DNA]</scope>
    <source>
        <strain evidence="16">CBS 583.65</strain>
    </source>
</reference>
<evidence type="ECO:0000259" key="14">
    <source>
        <dbReference type="PROSITE" id="PS50061"/>
    </source>
</evidence>
<gene>
    <name evidence="15" type="ORF">ASPVEDRAFT_54750</name>
</gene>
<evidence type="ECO:0000256" key="11">
    <source>
        <dbReference type="ARBA" id="ARBA00022840"/>
    </source>
</evidence>
<dbReference type="Gene3D" id="3.40.50.300">
    <property type="entry name" value="P-loop containing nucleotide triphosphate hydrolases"/>
    <property type="match status" value="1"/>
</dbReference>
<dbReference type="GO" id="GO:0005737">
    <property type="term" value="C:cytoplasm"/>
    <property type="evidence" value="ECO:0007669"/>
    <property type="project" value="UniProtKB-SubCell"/>
</dbReference>
<dbReference type="InterPro" id="IPR000418">
    <property type="entry name" value="Ets_dom"/>
</dbReference>
<comment type="subcellular location">
    <subcellularLocation>
        <location evidence="2">Cytoplasm</location>
    </subcellularLocation>
    <subcellularLocation>
        <location evidence="1">Nucleus</location>
    </subcellularLocation>
</comment>
<keyword evidence="8" id="KW-0819">tRNA processing</keyword>
<evidence type="ECO:0000256" key="8">
    <source>
        <dbReference type="ARBA" id="ARBA00022694"/>
    </source>
</evidence>
<dbReference type="FunFam" id="2.130.10.10:FF:001297">
    <property type="entry name" value="RNA polymerase II Elongator subunit, putative"/>
    <property type="match status" value="1"/>
</dbReference>
<feature type="repeat" description="WD" evidence="13">
    <location>
        <begin position="617"/>
        <end position="658"/>
    </location>
</feature>
<dbReference type="InterPro" id="IPR020472">
    <property type="entry name" value="WD40_PAC1"/>
</dbReference>
<evidence type="ECO:0000256" key="10">
    <source>
        <dbReference type="ARBA" id="ARBA00022741"/>
    </source>
</evidence>
<evidence type="ECO:0000256" key="3">
    <source>
        <dbReference type="ARBA" id="ARBA00005043"/>
    </source>
</evidence>
<dbReference type="GeneID" id="63730482"/>
<dbReference type="Gene3D" id="3.40.50.1240">
    <property type="entry name" value="Phosphoglycerate mutase-like"/>
    <property type="match status" value="1"/>
</dbReference>
<dbReference type="GO" id="GO:0005524">
    <property type="term" value="F:ATP binding"/>
    <property type="evidence" value="ECO:0007669"/>
    <property type="project" value="UniProtKB-KW"/>
</dbReference>
<evidence type="ECO:0000256" key="1">
    <source>
        <dbReference type="ARBA" id="ARBA00004123"/>
    </source>
</evidence>
<feature type="repeat" description="WD" evidence="13">
    <location>
        <begin position="1126"/>
        <end position="1157"/>
    </location>
</feature>
<keyword evidence="12" id="KW-0539">Nucleus</keyword>
<dbReference type="PANTHER" id="PTHR44111:SF1">
    <property type="entry name" value="ELONGATOR COMPLEX PROTEIN 2"/>
    <property type="match status" value="1"/>
</dbReference>
<feature type="domain" description="ETS" evidence="14">
    <location>
        <begin position="901"/>
        <end position="981"/>
    </location>
</feature>
<evidence type="ECO:0000256" key="7">
    <source>
        <dbReference type="ARBA" id="ARBA00022574"/>
    </source>
</evidence>
<feature type="repeat" description="WD" evidence="13">
    <location>
        <begin position="1174"/>
        <end position="1211"/>
    </location>
</feature>
<dbReference type="OrthoDB" id="27911at2759"/>
<dbReference type="GO" id="GO:0003873">
    <property type="term" value="F:6-phosphofructo-2-kinase activity"/>
    <property type="evidence" value="ECO:0007669"/>
    <property type="project" value="InterPro"/>
</dbReference>
<organism evidence="15 16">
    <name type="scientific">Aspergillus versicolor CBS 583.65</name>
    <dbReference type="NCBI Taxonomy" id="1036611"/>
    <lineage>
        <taxon>Eukaryota</taxon>
        <taxon>Fungi</taxon>
        <taxon>Dikarya</taxon>
        <taxon>Ascomycota</taxon>
        <taxon>Pezizomycotina</taxon>
        <taxon>Eurotiomycetes</taxon>
        <taxon>Eurotiomycetidae</taxon>
        <taxon>Eurotiales</taxon>
        <taxon>Aspergillaceae</taxon>
        <taxon>Aspergillus</taxon>
        <taxon>Aspergillus subgen. Nidulantes</taxon>
    </lineage>
</organism>
<sequence>MDTLLTAEIVVNSPRFRRKSSTFVDAIHDLPEKADLAPAQLYSTESGRLFHSGRIVIITVGLPARGKTLGVKTRIFHLGDYRRATIPHGEDIPDDYFFVNASASSVLLRQKIVKRCREDIYQFLNEENGQIAIYDAVNPSAAGRRSLANEFAKHEIETLFIESWCDDYRIIEENVRRVKISSPDYVGWTSEDAVKHYLARISARIPQFHTMEEKDLNYIKMINAGERLIVNNKSFGYLSNRIVFYLLNLHIKTRRTYFARAGVSVDANSYKADGPLSEKGQDYARKMTETLLNDRESEKQAIIDQGETDYELKPLTVWTSTRHRTVETAKDLHEKGYKVRQRSQLSQLNPGVCELKSERRIREEYPDEVAKHGLDPYHHRYPRAESYHDLAVRLEPIILELEREQNDLLIIAHESVLRVLYGYLMACNAADIPFLEFPRDEIIEIIPESYQNEARRIKIPDLPTEIIPGSPQDIEIPVPPSGVNTPSVQGIGSPNDGVLTPQGAPNPSFADFMVSITTEYISVGGNRHPAAADWDVQSGILAYGADNNVALWDPLEESNRGVYSLLVGHTDKVSVVRFYTCPKTGTKLLITGSVDCTVRLWRAEPTNHRQFAHVLALTDHTGSVNAISINEGLDIIATGGADGTIKIWRIHAGESVGGELLESIPMKPRYFPLALALAPLPTETQDRPAALAVAGTTDNVQIYVAADTVTTPHFKMSATLSGHEAWVRSLSFTADMQSKTGDLLLASASQDKYVRLWRLNRGEAAAAGPNEDPVLGGLEPTLSNKAHQFDAAGSKYSMTFEALLFGNEDWIYTTAWNPNPERQQLLTASADNTLTIWEQDPVSGVWLSAERMGELSVQKGSTTATGSTGGFWIGLWSPDGKQVVSLGRTGSWRAWIYDAEADIWVQTLGITGHVRPANGIQWEPSGGYLLSTSADQTTRLHAQWLRDGKKSWHEFSRPQIHGYDLNCIDTLGPQRFVSGAEEKLLRVFNEPRPIAQLLENLSGLAQTAEGELPDTAQIPVLGLSNQAVGEEAPVESDTVEAEGAGQGHAYQAILSNSTRPPLEDQLARNTLWPEHEKLYGHGYEISAVAVSHDRTVIATACKASSIDHAVVRLYDTTDWHEIRPSLAAHTLTITSLSFSSDDQYLLSVGRDRQWAVYRRSESKPSVFALMTSNPKGHSRMILDADWAPASEPYLSIFATAGRDKSIKLWQITGESVECKATIPARSSVTAISFFPHAYNGLLFIAVGEDDGKLSIHQINVDNLEASPLVSFDRDNSPSKTITELSWRPVSHLSETGEGKESLELAVASEDTSIRIYSISSMMPEP</sequence>
<dbReference type="GO" id="GO:0002098">
    <property type="term" value="P:tRNA wobble uridine modification"/>
    <property type="evidence" value="ECO:0007669"/>
    <property type="project" value="InterPro"/>
</dbReference>
<dbReference type="FunFam" id="3.40.50.1240:FF:000031">
    <property type="entry name" value="6-phosphofructo-2-kinase/fructose-2, 6-bisphosphatase"/>
    <property type="match status" value="1"/>
</dbReference>
<evidence type="ECO:0000256" key="9">
    <source>
        <dbReference type="ARBA" id="ARBA00022737"/>
    </source>
</evidence>
<evidence type="ECO:0000256" key="2">
    <source>
        <dbReference type="ARBA" id="ARBA00004496"/>
    </source>
</evidence>
<dbReference type="STRING" id="1036611.A0A1L9PT42"/>
<dbReference type="GO" id="GO:0006003">
    <property type="term" value="P:fructose 2,6-bisphosphate metabolic process"/>
    <property type="evidence" value="ECO:0007669"/>
    <property type="project" value="InterPro"/>
</dbReference>
<dbReference type="InterPro" id="IPR027417">
    <property type="entry name" value="P-loop_NTPase"/>
</dbReference>
<dbReference type="InterPro" id="IPR013079">
    <property type="entry name" value="6Phosfructo_kin"/>
</dbReference>
<dbReference type="GO" id="GO:0006000">
    <property type="term" value="P:fructose metabolic process"/>
    <property type="evidence" value="ECO:0007669"/>
    <property type="project" value="InterPro"/>
</dbReference>
<dbReference type="InterPro" id="IPR029033">
    <property type="entry name" value="His_PPase_superfam"/>
</dbReference>
<dbReference type="PROSITE" id="PS50061">
    <property type="entry name" value="ETS_DOMAIN_3"/>
    <property type="match status" value="1"/>
</dbReference>
<name>A0A1L9PT42_ASPVE</name>
<dbReference type="Pfam" id="PF00400">
    <property type="entry name" value="WD40"/>
    <property type="match status" value="6"/>
</dbReference>
<dbReference type="PROSITE" id="PS50082">
    <property type="entry name" value="WD_REPEATS_2"/>
    <property type="match status" value="6"/>
</dbReference>
<dbReference type="GO" id="GO:0033588">
    <property type="term" value="C:elongator holoenzyme complex"/>
    <property type="evidence" value="ECO:0007669"/>
    <property type="project" value="InterPro"/>
</dbReference>
<dbReference type="SUPFAM" id="SSF52540">
    <property type="entry name" value="P-loop containing nucleoside triphosphate hydrolases"/>
    <property type="match status" value="1"/>
</dbReference>
<dbReference type="InterPro" id="IPR037289">
    <property type="entry name" value="Elp2"/>
</dbReference>
<dbReference type="PANTHER" id="PTHR44111">
    <property type="entry name" value="ELONGATOR COMPLEX PROTEIN 2"/>
    <property type="match status" value="1"/>
</dbReference>
<comment type="pathway">
    <text evidence="3">tRNA modification; 5-methoxycarbonylmethyl-2-thiouridine-tRNA biosynthesis.</text>
</comment>
<evidence type="ECO:0000313" key="16">
    <source>
        <dbReference type="Proteomes" id="UP000184073"/>
    </source>
</evidence>
<dbReference type="Gene3D" id="2.130.10.10">
    <property type="entry name" value="YVTN repeat-like/Quinoprotein amine dehydrogenase"/>
    <property type="match status" value="3"/>
</dbReference>
<dbReference type="InterPro" id="IPR001680">
    <property type="entry name" value="WD40_rpt"/>
</dbReference>
<keyword evidence="16" id="KW-1185">Reference proteome</keyword>
<keyword evidence="11" id="KW-0067">ATP-binding</keyword>
<dbReference type="InterPro" id="IPR003094">
    <property type="entry name" value="6Pfruct_kin"/>
</dbReference>
<accession>A0A1L9PT42</accession>
<dbReference type="RefSeq" id="XP_040670378.1">
    <property type="nucleotide sequence ID" value="XM_040814971.1"/>
</dbReference>
<evidence type="ECO:0000256" key="4">
    <source>
        <dbReference type="ARBA" id="ARBA00005881"/>
    </source>
</evidence>
<dbReference type="Pfam" id="PF00300">
    <property type="entry name" value="His_Phos_1"/>
    <property type="match status" value="1"/>
</dbReference>
<dbReference type="GO" id="GO:0005634">
    <property type="term" value="C:nucleus"/>
    <property type="evidence" value="ECO:0007669"/>
    <property type="project" value="UniProtKB-SubCell"/>
</dbReference>
<dbReference type="PRINTS" id="PR00991">
    <property type="entry name" value="6PFRUCTKNASE"/>
</dbReference>
<proteinExistence type="inferred from homology"/>
<dbReference type="SMART" id="SM00320">
    <property type="entry name" value="WD40"/>
    <property type="match status" value="13"/>
</dbReference>
<dbReference type="InterPro" id="IPR013078">
    <property type="entry name" value="His_Pase_superF_clade-1"/>
</dbReference>
<evidence type="ECO:0000256" key="13">
    <source>
        <dbReference type="PROSITE-ProRule" id="PRU00221"/>
    </source>
</evidence>
<dbReference type="GO" id="GO:0003700">
    <property type="term" value="F:DNA-binding transcription factor activity"/>
    <property type="evidence" value="ECO:0007669"/>
    <property type="project" value="InterPro"/>
</dbReference>
<feature type="repeat" description="WD" evidence="13">
    <location>
        <begin position="804"/>
        <end position="838"/>
    </location>
</feature>
<dbReference type="UniPathway" id="UPA00988"/>
<keyword evidence="10" id="KW-0547">Nucleotide-binding</keyword>
<comment type="similarity">
    <text evidence="4">Belongs to the WD repeat ELP2 family.</text>
</comment>
<evidence type="ECO:0000256" key="6">
    <source>
        <dbReference type="ARBA" id="ARBA00022490"/>
    </source>
</evidence>
<dbReference type="PRINTS" id="PR00320">
    <property type="entry name" value="GPROTEINBRPT"/>
</dbReference>
<dbReference type="SUPFAM" id="SSF53254">
    <property type="entry name" value="Phosphoglycerate mutase-like"/>
    <property type="match status" value="1"/>
</dbReference>
<dbReference type="GO" id="GO:0043565">
    <property type="term" value="F:sequence-specific DNA binding"/>
    <property type="evidence" value="ECO:0007669"/>
    <property type="project" value="InterPro"/>
</dbReference>